<dbReference type="KEGG" id="cau:Caur_2854"/>
<reference evidence="2" key="1">
    <citation type="journal article" date="2011" name="BMC Genomics">
        <title>Complete genome sequence of the filamentous anoxygenic phototrophic bacterium Chloroflexus aurantiacus.</title>
        <authorList>
            <person name="Tang K.H."/>
            <person name="Barry K."/>
            <person name="Chertkov O."/>
            <person name="Dalin E."/>
            <person name="Han C.S."/>
            <person name="Hauser L.J."/>
            <person name="Honchak B.M."/>
            <person name="Karbach L.E."/>
            <person name="Land M.L."/>
            <person name="Lapidus A."/>
            <person name="Larimer F.W."/>
            <person name="Mikhailova N."/>
            <person name="Pitluck S."/>
            <person name="Pierson B.K."/>
            <person name="Blankenship R.E."/>
        </authorList>
    </citation>
    <scope>NUCLEOTIDE SEQUENCE [LARGE SCALE GENOMIC DNA]</scope>
    <source>
        <strain evidence="2">ATCC 29366 / DSM 635 / J-10-fl</strain>
    </source>
</reference>
<dbReference type="EnsemblBacteria" id="ABY36055">
    <property type="protein sequence ID" value="ABY36055"/>
    <property type="gene ID" value="Caur_2854"/>
</dbReference>
<dbReference type="RefSeq" id="WP_012258708.1">
    <property type="nucleotide sequence ID" value="NC_010175.1"/>
</dbReference>
<dbReference type="EMBL" id="CP000909">
    <property type="protein sequence ID" value="ABY36055.1"/>
    <property type="molecule type" value="Genomic_DNA"/>
</dbReference>
<keyword evidence="2" id="KW-1185">Reference proteome</keyword>
<gene>
    <name evidence="1" type="ordered locus">Caur_2854</name>
</gene>
<dbReference type="AlphaFoldDB" id="A9WF71"/>
<dbReference type="Proteomes" id="UP000002008">
    <property type="component" value="Chromosome"/>
</dbReference>
<evidence type="ECO:0000313" key="1">
    <source>
        <dbReference type="EMBL" id="ABY36055.1"/>
    </source>
</evidence>
<evidence type="ECO:0000313" key="2">
    <source>
        <dbReference type="Proteomes" id="UP000002008"/>
    </source>
</evidence>
<sequence>MEQQFRSAVREVLTILLDEAIDPADRVKRAADILLGLPIPVSPDITHETRIEEHSPILYLAGPDGLPTHIEYIPDPEEGPLSEEEVAIMLREQLKG</sequence>
<dbReference type="HOGENOM" id="CLU_2354667_0_0_0"/>
<accession>A9WF71</accession>
<organism evidence="1 2">
    <name type="scientific">Chloroflexus aurantiacus (strain ATCC 29366 / DSM 635 / J-10-fl)</name>
    <dbReference type="NCBI Taxonomy" id="324602"/>
    <lineage>
        <taxon>Bacteria</taxon>
        <taxon>Bacillati</taxon>
        <taxon>Chloroflexota</taxon>
        <taxon>Chloroflexia</taxon>
        <taxon>Chloroflexales</taxon>
        <taxon>Chloroflexineae</taxon>
        <taxon>Chloroflexaceae</taxon>
        <taxon>Chloroflexus</taxon>
    </lineage>
</organism>
<name>A9WF71_CHLAA</name>
<protein>
    <submittedName>
        <fullName evidence="1">Uncharacterized protein</fullName>
    </submittedName>
</protein>
<dbReference type="PATRIC" id="fig|324602.8.peg.3214"/>
<proteinExistence type="predicted"/>
<dbReference type="InParanoid" id="A9WF71"/>